<accession>A0A1F5ZJR0</accession>
<name>A0A1F5ZJR0_9BACT</name>
<sequence length="122" mass="13217">MDPLVAYHRAGIERGALNLREVGPQGSSLRVSGFRAEVRPCEDGVELQVSQGLFASVPEGNRFPYVYRAPDGEGKTLESLILLPGERVCLRRPRGKVIHTIGALAPQDGRLALQQIAAMRAA</sequence>
<evidence type="ECO:0000313" key="1">
    <source>
        <dbReference type="EMBL" id="OGG12631.1"/>
    </source>
</evidence>
<proteinExistence type="predicted"/>
<dbReference type="Proteomes" id="UP000177416">
    <property type="component" value="Unassembled WGS sequence"/>
</dbReference>
<dbReference type="EMBL" id="MFJJ01000058">
    <property type="protein sequence ID" value="OGG12631.1"/>
    <property type="molecule type" value="Genomic_DNA"/>
</dbReference>
<reference evidence="1 2" key="1">
    <citation type="journal article" date="2016" name="Nat. Commun.">
        <title>Thousands of microbial genomes shed light on interconnected biogeochemical processes in an aquifer system.</title>
        <authorList>
            <person name="Anantharaman K."/>
            <person name="Brown C.T."/>
            <person name="Hug L.A."/>
            <person name="Sharon I."/>
            <person name="Castelle C.J."/>
            <person name="Probst A.J."/>
            <person name="Thomas B.C."/>
            <person name="Singh A."/>
            <person name="Wilkins M.J."/>
            <person name="Karaoz U."/>
            <person name="Brodie E.L."/>
            <person name="Williams K.H."/>
            <person name="Hubbard S.S."/>
            <person name="Banfield J.F."/>
        </authorList>
    </citation>
    <scope>NUCLEOTIDE SEQUENCE [LARGE SCALE GENOMIC DNA]</scope>
</reference>
<evidence type="ECO:0000313" key="2">
    <source>
        <dbReference type="Proteomes" id="UP000177416"/>
    </source>
</evidence>
<comment type="caution">
    <text evidence="1">The sequence shown here is derived from an EMBL/GenBank/DDBJ whole genome shotgun (WGS) entry which is preliminary data.</text>
</comment>
<protein>
    <submittedName>
        <fullName evidence="1">Uncharacterized protein</fullName>
    </submittedName>
</protein>
<organism evidence="1 2">
    <name type="scientific">Candidatus Gottesmanbacteria bacterium RIFCSPHIGHO2_01_FULL_46_14</name>
    <dbReference type="NCBI Taxonomy" id="1798380"/>
    <lineage>
        <taxon>Bacteria</taxon>
        <taxon>Candidatus Gottesmaniibacteriota</taxon>
    </lineage>
</organism>
<gene>
    <name evidence="1" type="ORF">A2875_05470</name>
</gene>
<dbReference type="AlphaFoldDB" id="A0A1F5ZJR0"/>